<evidence type="ECO:0000313" key="2">
    <source>
        <dbReference type="Proteomes" id="UP000030152"/>
    </source>
</evidence>
<accession>A0A0A2M7A4</accession>
<reference evidence="1 2" key="1">
    <citation type="submission" date="2013-09" db="EMBL/GenBank/DDBJ databases">
        <authorList>
            <person name="Zeng Z."/>
            <person name="Chen C."/>
        </authorList>
    </citation>
    <scope>NUCLEOTIDE SEQUENCE [LARGE SCALE GENOMIC DNA]</scope>
    <source>
        <strain evidence="1 2">WB 3.3-2</strain>
    </source>
</reference>
<comment type="caution">
    <text evidence="1">The sequence shown here is derived from an EMBL/GenBank/DDBJ whole genome shotgun (WGS) entry which is preliminary data.</text>
</comment>
<dbReference type="OrthoDB" id="1043604at2"/>
<keyword evidence="2" id="KW-1185">Reference proteome</keyword>
<dbReference type="InterPro" id="IPR054298">
    <property type="entry name" value="BACOVA_00961-like"/>
</dbReference>
<proteinExistence type="predicted"/>
<gene>
    <name evidence="1" type="ORF">Q765_06665</name>
</gene>
<dbReference type="RefSeq" id="WP_020213424.1">
    <property type="nucleotide sequence ID" value="NZ_JRLX01000005.1"/>
</dbReference>
<dbReference type="Gene3D" id="3.10.450.410">
    <property type="match status" value="1"/>
</dbReference>
<evidence type="ECO:0000313" key="1">
    <source>
        <dbReference type="EMBL" id="KGO87343.1"/>
    </source>
</evidence>
<dbReference type="eggNOG" id="ENOG5033BCG">
    <property type="taxonomic scope" value="Bacteria"/>
</dbReference>
<dbReference type="EMBL" id="JRLX01000005">
    <property type="protein sequence ID" value="KGO87343.1"/>
    <property type="molecule type" value="Genomic_DNA"/>
</dbReference>
<dbReference type="Proteomes" id="UP000030152">
    <property type="component" value="Unassembled WGS sequence"/>
</dbReference>
<sequence length="153" mass="18598">MNYKFFLLLLFFKIIIGCNNVEKKERIENKSIEKSLTIKVPKEDFDEFFTKFRSDSIFKFTRIKFPLKGFNSDEMGTGSEQSIYLWDKENFIFYSVEDFKNQTTTDIIKEDIIKSDSVVTYRRYKEDSGYDINYEFKNIKDKWYLIYYSYSIF</sequence>
<evidence type="ECO:0008006" key="3">
    <source>
        <dbReference type="Google" id="ProtNLM"/>
    </source>
</evidence>
<dbReference type="Pfam" id="PF22057">
    <property type="entry name" value="BACOVA_00961-like"/>
    <property type="match status" value="1"/>
</dbReference>
<protein>
    <recommendedName>
        <fullName evidence="3">DUF4348 domain-containing protein</fullName>
    </recommendedName>
</protein>
<dbReference type="AlphaFoldDB" id="A0A0A2M7A4"/>
<name>A0A0A2M7A4_9FLAO</name>
<organism evidence="1 2">
    <name type="scientific">Flavobacterium rivuli WB 3.3-2 = DSM 21788</name>
    <dbReference type="NCBI Taxonomy" id="1121895"/>
    <lineage>
        <taxon>Bacteria</taxon>
        <taxon>Pseudomonadati</taxon>
        <taxon>Bacteroidota</taxon>
        <taxon>Flavobacteriia</taxon>
        <taxon>Flavobacteriales</taxon>
        <taxon>Flavobacteriaceae</taxon>
        <taxon>Flavobacterium</taxon>
    </lineage>
</organism>